<dbReference type="HOGENOM" id="CLU_1082771_0_0_1"/>
<evidence type="ECO:0000313" key="1">
    <source>
        <dbReference type="EMBL" id="ELT92669.1"/>
    </source>
</evidence>
<accession>R7TG20</accession>
<dbReference type="EnsemblMetazoa" id="CapteT209525">
    <property type="protein sequence ID" value="CapteP209525"/>
    <property type="gene ID" value="CapteG209525"/>
</dbReference>
<dbReference type="AlphaFoldDB" id="R7TG20"/>
<keyword evidence="3" id="KW-1185">Reference proteome</keyword>
<dbReference type="Proteomes" id="UP000014760">
    <property type="component" value="Unassembled WGS sequence"/>
</dbReference>
<protein>
    <submittedName>
        <fullName evidence="1 2">Uncharacterized protein</fullName>
    </submittedName>
</protein>
<reference evidence="1 3" key="2">
    <citation type="journal article" date="2013" name="Nature">
        <title>Insights into bilaterian evolution from three spiralian genomes.</title>
        <authorList>
            <person name="Simakov O."/>
            <person name="Marletaz F."/>
            <person name="Cho S.J."/>
            <person name="Edsinger-Gonzales E."/>
            <person name="Havlak P."/>
            <person name="Hellsten U."/>
            <person name="Kuo D.H."/>
            <person name="Larsson T."/>
            <person name="Lv J."/>
            <person name="Arendt D."/>
            <person name="Savage R."/>
            <person name="Osoegawa K."/>
            <person name="de Jong P."/>
            <person name="Grimwood J."/>
            <person name="Chapman J.A."/>
            <person name="Shapiro H."/>
            <person name="Aerts A."/>
            <person name="Otillar R.P."/>
            <person name="Terry A.Y."/>
            <person name="Boore J.L."/>
            <person name="Grigoriev I.V."/>
            <person name="Lindberg D.R."/>
            <person name="Seaver E.C."/>
            <person name="Weisblat D.A."/>
            <person name="Putnam N.H."/>
            <person name="Rokhsar D.S."/>
        </authorList>
    </citation>
    <scope>NUCLEOTIDE SEQUENCE</scope>
    <source>
        <strain evidence="1 3">I ESC-2004</strain>
    </source>
</reference>
<gene>
    <name evidence="1" type="ORF">CAPTEDRAFT_209525</name>
</gene>
<sequence>MADILRNYGFQYCTLTNADRGGLSFSAISQSFCDAAIENTSLLSFHVLLKRYGQQAVRLLHQASNDEFELFEQTELGDGELAKADLWQETLVNKLSSTSTSDEIRDQLMASAEDDANKVYQDEVLSICCKIPCKCGSKDFRSVRDEEGMSTLAHVKVCSRCHHVMGVDESVLLEEAKEFLSKASFKTTECTRCGNTNPDKYRFEAGSGGTPVIRCIPDGCSEIVKKGSRDQGRPAPVVSNPNVCGPNLGFKRVSADD</sequence>
<name>R7TG20_CAPTE</name>
<dbReference type="EMBL" id="KB310044">
    <property type="protein sequence ID" value="ELT92669.1"/>
    <property type="molecule type" value="Genomic_DNA"/>
</dbReference>
<evidence type="ECO:0000313" key="3">
    <source>
        <dbReference type="Proteomes" id="UP000014760"/>
    </source>
</evidence>
<proteinExistence type="predicted"/>
<organism evidence="1">
    <name type="scientific">Capitella teleta</name>
    <name type="common">Polychaete worm</name>
    <dbReference type="NCBI Taxonomy" id="283909"/>
    <lineage>
        <taxon>Eukaryota</taxon>
        <taxon>Metazoa</taxon>
        <taxon>Spiralia</taxon>
        <taxon>Lophotrochozoa</taxon>
        <taxon>Annelida</taxon>
        <taxon>Polychaeta</taxon>
        <taxon>Sedentaria</taxon>
        <taxon>Scolecida</taxon>
        <taxon>Capitellidae</taxon>
        <taxon>Capitella</taxon>
    </lineage>
</organism>
<reference evidence="2" key="3">
    <citation type="submission" date="2015-06" db="UniProtKB">
        <authorList>
            <consortium name="EnsemblMetazoa"/>
        </authorList>
    </citation>
    <scope>IDENTIFICATION</scope>
</reference>
<evidence type="ECO:0000313" key="2">
    <source>
        <dbReference type="EnsemblMetazoa" id="CapteP209525"/>
    </source>
</evidence>
<dbReference type="EMBL" id="AMQN01013219">
    <property type="status" value="NOT_ANNOTATED_CDS"/>
    <property type="molecule type" value="Genomic_DNA"/>
</dbReference>
<reference evidence="3" key="1">
    <citation type="submission" date="2012-12" db="EMBL/GenBank/DDBJ databases">
        <authorList>
            <person name="Hellsten U."/>
            <person name="Grimwood J."/>
            <person name="Chapman J.A."/>
            <person name="Shapiro H."/>
            <person name="Aerts A."/>
            <person name="Otillar R.P."/>
            <person name="Terry A.Y."/>
            <person name="Boore J.L."/>
            <person name="Simakov O."/>
            <person name="Marletaz F."/>
            <person name="Cho S.-J."/>
            <person name="Edsinger-Gonzales E."/>
            <person name="Havlak P."/>
            <person name="Kuo D.-H."/>
            <person name="Larsson T."/>
            <person name="Lv J."/>
            <person name="Arendt D."/>
            <person name="Savage R."/>
            <person name="Osoegawa K."/>
            <person name="de Jong P."/>
            <person name="Lindberg D.R."/>
            <person name="Seaver E.C."/>
            <person name="Weisblat D.A."/>
            <person name="Putnam N.H."/>
            <person name="Grigoriev I.V."/>
            <person name="Rokhsar D.S."/>
        </authorList>
    </citation>
    <scope>NUCLEOTIDE SEQUENCE</scope>
    <source>
        <strain evidence="3">I ESC-2004</strain>
    </source>
</reference>